<dbReference type="PANTHER" id="PTHR10218">
    <property type="entry name" value="GTP-BINDING PROTEIN ALPHA SUBUNIT"/>
    <property type="match status" value="1"/>
</dbReference>
<feature type="region of interest" description="Disordered" evidence="8">
    <location>
        <begin position="1"/>
        <end position="25"/>
    </location>
</feature>
<dbReference type="AlphaFoldDB" id="A0A0F7SHS9"/>
<dbReference type="CDD" id="cd00066">
    <property type="entry name" value="G-alpha"/>
    <property type="match status" value="1"/>
</dbReference>
<dbReference type="SUPFAM" id="SSF47895">
    <property type="entry name" value="Transducin (alpha subunit), insertion domain"/>
    <property type="match status" value="1"/>
</dbReference>
<sequence length="355" mass="41066">MGSCVSSTADSPEAQRSREVERALKEDERKLQTQVKLLLLGAGESGKSTVLKQMRLIHNVPFTSSETEHYRQLIFSNIVHGMRQIIDAMDLWEMRVLDVNRRNVAIIDSAPDLETGQAFPLEYKEPLVSLWNDSEVQRCYERGNEASLPENLVYYFRELDRLFLPDYKPNEQDVVRSRAKTTGIAETTFKIGELNYSMFDVGGQRSERKKWIHCFENVTAILFLVAVSGYDQCLVEDRDSNQMQEALMLFDSICNSQWFLQTSIILFLNKDDLFREKVRGPSLIRDYFPDYQGPPNDYIQGREFFQKKFSRLNRSSTKDVYCHFTCAVDTNMLRAVMVAVTDIILRRSLTELAVL</sequence>
<dbReference type="PROSITE" id="PS51882">
    <property type="entry name" value="G_ALPHA"/>
    <property type="match status" value="1"/>
</dbReference>
<dbReference type="SUPFAM" id="SSF52540">
    <property type="entry name" value="P-loop containing nucleoside triphosphate hydrolases"/>
    <property type="match status" value="1"/>
</dbReference>
<evidence type="ECO:0000256" key="5">
    <source>
        <dbReference type="ARBA" id="ARBA00023224"/>
    </source>
</evidence>
<name>A0A0F7SHS9_PHARH</name>
<feature type="binding site" evidence="6">
    <location>
        <begin position="269"/>
        <end position="272"/>
    </location>
    <ligand>
        <name>GTP</name>
        <dbReference type="ChEBI" id="CHEBI:37565"/>
    </ligand>
</feature>
<evidence type="ECO:0000256" key="8">
    <source>
        <dbReference type="SAM" id="MobiDB-lite"/>
    </source>
</evidence>
<dbReference type="Gene3D" id="1.10.400.10">
    <property type="entry name" value="GI Alpha 1, domain 2-like"/>
    <property type="match status" value="1"/>
</dbReference>
<reference evidence="9" key="1">
    <citation type="submission" date="2014-08" db="EMBL/GenBank/DDBJ databases">
        <authorList>
            <person name="Sharma Rahul"/>
            <person name="Thines Marco"/>
        </authorList>
    </citation>
    <scope>NUCLEOTIDE SEQUENCE</scope>
</reference>
<organism evidence="9">
    <name type="scientific">Phaffia rhodozyma</name>
    <name type="common">Yeast</name>
    <name type="synonym">Xanthophyllomyces dendrorhous</name>
    <dbReference type="NCBI Taxonomy" id="264483"/>
    <lineage>
        <taxon>Eukaryota</taxon>
        <taxon>Fungi</taxon>
        <taxon>Dikarya</taxon>
        <taxon>Basidiomycota</taxon>
        <taxon>Agaricomycotina</taxon>
        <taxon>Tremellomycetes</taxon>
        <taxon>Cystofilobasidiales</taxon>
        <taxon>Mrakiaceae</taxon>
        <taxon>Phaffia</taxon>
    </lineage>
</organism>
<keyword evidence="4 6" id="KW-0342">GTP-binding</keyword>
<dbReference type="InterPro" id="IPR000469">
    <property type="entry name" value="Gprotein_alpha_12/13"/>
</dbReference>
<feature type="compositionally biased region" description="Basic and acidic residues" evidence="8">
    <location>
        <begin position="13"/>
        <end position="25"/>
    </location>
</feature>
<dbReference type="GO" id="GO:0001664">
    <property type="term" value="F:G protein-coupled receptor binding"/>
    <property type="evidence" value="ECO:0007669"/>
    <property type="project" value="InterPro"/>
</dbReference>
<dbReference type="InterPro" id="IPR011025">
    <property type="entry name" value="GproteinA_insert"/>
</dbReference>
<feature type="compositionally biased region" description="Polar residues" evidence="8">
    <location>
        <begin position="1"/>
        <end position="10"/>
    </location>
</feature>
<dbReference type="GO" id="GO:0005737">
    <property type="term" value="C:cytoplasm"/>
    <property type="evidence" value="ECO:0007669"/>
    <property type="project" value="TreeGrafter"/>
</dbReference>
<feature type="binding site" evidence="7">
    <location>
        <position position="48"/>
    </location>
    <ligand>
        <name>Mg(2+)</name>
        <dbReference type="ChEBI" id="CHEBI:18420"/>
    </ligand>
</feature>
<proteinExistence type="predicted"/>
<dbReference type="GO" id="GO:0003924">
    <property type="term" value="F:GTPase activity"/>
    <property type="evidence" value="ECO:0007669"/>
    <property type="project" value="InterPro"/>
</dbReference>
<dbReference type="FunFam" id="3.40.50.300:FF:000692">
    <property type="entry name" value="Guanine nucleotide-binding protein subunit alpha"/>
    <property type="match status" value="1"/>
</dbReference>
<dbReference type="GO" id="GO:0007186">
    <property type="term" value="P:G protein-coupled receptor signaling pathway"/>
    <property type="evidence" value="ECO:0007669"/>
    <property type="project" value="InterPro"/>
</dbReference>
<feature type="binding site" evidence="6">
    <location>
        <begin position="200"/>
        <end position="204"/>
    </location>
    <ligand>
        <name>GTP</name>
        <dbReference type="ChEBI" id="CHEBI:37565"/>
    </ligand>
</feature>
<dbReference type="GO" id="GO:0000750">
    <property type="term" value="P:pheromone-dependent signal transduction involved in conjugation with cellular fusion"/>
    <property type="evidence" value="ECO:0007669"/>
    <property type="project" value="TreeGrafter"/>
</dbReference>
<protein>
    <submittedName>
        <fullName evidence="9">Guanine nucleotide-binding protein alpha-2 subunit</fullName>
    </submittedName>
</protein>
<dbReference type="Gene3D" id="3.40.50.300">
    <property type="entry name" value="P-loop containing nucleotide triphosphate hydrolases"/>
    <property type="match status" value="1"/>
</dbReference>
<dbReference type="GO" id="GO:0007266">
    <property type="term" value="P:Rho protein signal transduction"/>
    <property type="evidence" value="ECO:0007669"/>
    <property type="project" value="InterPro"/>
</dbReference>
<dbReference type="FunFam" id="3.40.50.300:FF:000563">
    <property type="entry name" value="Guanine nucleotide-binding protein alpha subunit"/>
    <property type="match status" value="1"/>
</dbReference>
<dbReference type="GO" id="GO:0031683">
    <property type="term" value="F:G-protein beta/gamma-subunit complex binding"/>
    <property type="evidence" value="ECO:0007669"/>
    <property type="project" value="InterPro"/>
</dbReference>
<dbReference type="SMART" id="SM00275">
    <property type="entry name" value="G_alpha"/>
    <property type="match status" value="1"/>
</dbReference>
<accession>A0A0F7SHS9</accession>
<evidence type="ECO:0000256" key="3">
    <source>
        <dbReference type="ARBA" id="ARBA00022842"/>
    </source>
</evidence>
<evidence type="ECO:0000256" key="6">
    <source>
        <dbReference type="PIRSR" id="PIRSR601019-1"/>
    </source>
</evidence>
<dbReference type="PRINTS" id="PR00318">
    <property type="entry name" value="GPROTEINA"/>
</dbReference>
<evidence type="ECO:0000256" key="1">
    <source>
        <dbReference type="ARBA" id="ARBA00022723"/>
    </source>
</evidence>
<feature type="binding site" evidence="6">
    <location>
        <begin position="44"/>
        <end position="49"/>
    </location>
    <ligand>
        <name>GTP</name>
        <dbReference type="ChEBI" id="CHEBI:37565"/>
    </ligand>
</feature>
<feature type="binding site" evidence="6">
    <location>
        <position position="327"/>
    </location>
    <ligand>
        <name>GTP</name>
        <dbReference type="ChEBI" id="CHEBI:37565"/>
    </ligand>
</feature>
<dbReference type="PANTHER" id="PTHR10218:SF242">
    <property type="entry name" value="GUANINE NUCLEOTIDE-BINDING PROTEIN ALPHA-1 SUBUNIT"/>
    <property type="match status" value="1"/>
</dbReference>
<keyword evidence="1 7" id="KW-0479">Metal-binding</keyword>
<dbReference type="InterPro" id="IPR001019">
    <property type="entry name" value="Gprotein_alpha_su"/>
</dbReference>
<keyword evidence="3 7" id="KW-0460">Magnesium</keyword>
<dbReference type="Pfam" id="PF00503">
    <property type="entry name" value="G-alpha"/>
    <property type="match status" value="1"/>
</dbReference>
<keyword evidence="5" id="KW-0807">Transducer</keyword>
<keyword evidence="2 6" id="KW-0547">Nucleotide-binding</keyword>
<feature type="binding site" evidence="7">
    <location>
        <position position="181"/>
    </location>
    <ligand>
        <name>Mg(2+)</name>
        <dbReference type="ChEBI" id="CHEBI:18420"/>
    </ligand>
</feature>
<dbReference type="EMBL" id="LN483144">
    <property type="protein sequence ID" value="CDZ96572.1"/>
    <property type="molecule type" value="Genomic_DNA"/>
</dbReference>
<evidence type="ECO:0000256" key="4">
    <source>
        <dbReference type="ARBA" id="ARBA00023134"/>
    </source>
</evidence>
<evidence type="ECO:0000256" key="7">
    <source>
        <dbReference type="PIRSR" id="PIRSR601019-2"/>
    </source>
</evidence>
<dbReference type="PRINTS" id="PR00440">
    <property type="entry name" value="GPROTEINA12"/>
</dbReference>
<dbReference type="GO" id="GO:0005834">
    <property type="term" value="C:heterotrimeric G-protein complex"/>
    <property type="evidence" value="ECO:0007669"/>
    <property type="project" value="TreeGrafter"/>
</dbReference>
<dbReference type="InterPro" id="IPR027417">
    <property type="entry name" value="P-loop_NTPase"/>
</dbReference>
<evidence type="ECO:0000256" key="2">
    <source>
        <dbReference type="ARBA" id="ARBA00022741"/>
    </source>
</evidence>
<dbReference type="GO" id="GO:0046872">
    <property type="term" value="F:metal ion binding"/>
    <property type="evidence" value="ECO:0007669"/>
    <property type="project" value="UniProtKB-KW"/>
</dbReference>
<evidence type="ECO:0000313" key="9">
    <source>
        <dbReference type="EMBL" id="CDZ96572.1"/>
    </source>
</evidence>
<dbReference type="GO" id="GO:0005525">
    <property type="term" value="F:GTP binding"/>
    <property type="evidence" value="ECO:0007669"/>
    <property type="project" value="UniProtKB-KW"/>
</dbReference>